<dbReference type="KEGG" id="psti:SOO65_18385"/>
<sequence>MKKGTLTGVLFFCSLHALAQNWQDPQWLRLGDYRETLFGYESEADDQSFFASHEGKYSPENELKALVKSVDFQDPDPKKNVFCRFPARVRWLKKHRSVPGPIVECKEYKTFVNRLAAKSVSVVFSSYYLNNPGSSFGHTFIRLGKQSYSERNQDSSSTELLDTGINYGALTGDANPVLFAIGGLTGFFSGNYNAIPYYYKVREYNDFETRDLWSYQLDLTQDEIDLMVDHIWELGHTRFDYYFLTENCSYHVLSILEAARPSLNLHRHMPRLYTIPSETLKALEAENLVEKITFRPSSSTQFYHQLNLLKKSERQSVIDLVYDHKEVIEADPAKKALIYDTAISLVDYKFAKEILKGEESAQSIKRPLLVARSKIPVRSSELDYSDKLKSPPHLGHGQKRLMVTGVNQEGKNLADFEWRFAFHDYLDNSIGYPPATRMEVVKAIYRTDGNNHQLRDFSFIDVMTLGKWNVLNKVSSWKAKLGQWQTRRDQHDLSTQGLQVGYGISSQFSIVSPYVLAHGEASYVSEKYHQGKFAYGADAGFIFDFSDRLKFQTALEWRAYPWDDSRFFNEIRYSERTYGVGAYQQTYLIDGVQNLGLRVMFYF</sequence>
<dbReference type="Pfam" id="PF25222">
    <property type="entry name" value="DUF7840"/>
    <property type="match status" value="1"/>
</dbReference>
<feature type="domain" description="DUF7843" evidence="4">
    <location>
        <begin position="22"/>
        <end position="95"/>
    </location>
</feature>
<dbReference type="Pfam" id="PF25225">
    <property type="entry name" value="DUF7843"/>
    <property type="match status" value="1"/>
</dbReference>
<feature type="chain" id="PRO_5043937675" evidence="1">
    <location>
        <begin position="20"/>
        <end position="603"/>
    </location>
</feature>
<dbReference type="InterPro" id="IPR057162">
    <property type="entry name" value="DUF7840"/>
</dbReference>
<dbReference type="InterPro" id="IPR025178">
    <property type="entry name" value="Lnb_N"/>
</dbReference>
<feature type="domain" description="Lnb N-terminal periplasmic" evidence="2">
    <location>
        <begin position="109"/>
        <end position="283"/>
    </location>
</feature>
<reference evidence="5 6" key="1">
    <citation type="submission" date="2023-11" db="EMBL/GenBank/DDBJ databases">
        <title>Peredibacter starrii A3.12.</title>
        <authorList>
            <person name="Mitchell R.J."/>
        </authorList>
    </citation>
    <scope>NUCLEOTIDE SEQUENCE [LARGE SCALE GENOMIC DNA]</scope>
    <source>
        <strain evidence="5 6">A3.12</strain>
    </source>
</reference>
<dbReference type="InterPro" id="IPR057165">
    <property type="entry name" value="DUF7843"/>
</dbReference>
<accession>A0AAX4HNF2</accession>
<dbReference type="AlphaFoldDB" id="A0AAX4HNF2"/>
<dbReference type="Pfam" id="PF13387">
    <property type="entry name" value="Lnb_N"/>
    <property type="match status" value="1"/>
</dbReference>
<protein>
    <submittedName>
        <fullName evidence="5">DUF4105 domain-containing protein</fullName>
    </submittedName>
</protein>
<keyword evidence="1" id="KW-0732">Signal</keyword>
<proteinExistence type="predicted"/>
<feature type="domain" description="DUF7840" evidence="3">
    <location>
        <begin position="390"/>
        <end position="570"/>
    </location>
</feature>
<name>A0AAX4HNF2_9BACT</name>
<organism evidence="5 6">
    <name type="scientific">Peredibacter starrii</name>
    <dbReference type="NCBI Taxonomy" id="28202"/>
    <lineage>
        <taxon>Bacteria</taxon>
        <taxon>Pseudomonadati</taxon>
        <taxon>Bdellovibrionota</taxon>
        <taxon>Bacteriovoracia</taxon>
        <taxon>Bacteriovoracales</taxon>
        <taxon>Bacteriovoracaceae</taxon>
        <taxon>Peredibacter</taxon>
    </lineage>
</organism>
<evidence type="ECO:0000313" key="6">
    <source>
        <dbReference type="Proteomes" id="UP001324634"/>
    </source>
</evidence>
<evidence type="ECO:0000259" key="3">
    <source>
        <dbReference type="Pfam" id="PF25222"/>
    </source>
</evidence>
<evidence type="ECO:0000313" key="5">
    <source>
        <dbReference type="EMBL" id="WPU64666.1"/>
    </source>
</evidence>
<feature type="signal peptide" evidence="1">
    <location>
        <begin position="1"/>
        <end position="19"/>
    </location>
</feature>
<gene>
    <name evidence="5" type="ORF">SOO65_18385</name>
</gene>
<evidence type="ECO:0000256" key="1">
    <source>
        <dbReference type="SAM" id="SignalP"/>
    </source>
</evidence>
<evidence type="ECO:0000259" key="4">
    <source>
        <dbReference type="Pfam" id="PF25225"/>
    </source>
</evidence>
<evidence type="ECO:0000259" key="2">
    <source>
        <dbReference type="Pfam" id="PF13387"/>
    </source>
</evidence>
<keyword evidence="6" id="KW-1185">Reference proteome</keyword>
<dbReference type="Proteomes" id="UP001324634">
    <property type="component" value="Chromosome"/>
</dbReference>
<dbReference type="RefSeq" id="WP_321393875.1">
    <property type="nucleotide sequence ID" value="NZ_CP139487.1"/>
</dbReference>
<dbReference type="EMBL" id="CP139487">
    <property type="protein sequence ID" value="WPU64666.1"/>
    <property type="molecule type" value="Genomic_DNA"/>
</dbReference>